<sequence length="456" mass="48106">MDVDLPARLARLAREHRVPGAQLAVHHEGETVTAETGEETYAAGEPVTRRSAFPLGSLTKPFTATLVMTLAACGDIDLDAPLAEYVPEVGAGRGGPGPRMTARRLLSHTSGLASNLDEGGDHSGARRRWVARHCRESGTAHPPGTVFSYSNIGYILAGHLVEVVTGMSWWEAMEAVLLKPLDIAPAFVVGPPSGFRPVVDGHTVRQPGDRMLPVTWQTLPKVAAPSAGLALGAADLVTFALMHLAHPALQPVLDRDSAREMRRDQLAGVTAGPFGMADSWGLGWAVYHDAGPDWFGHDGTGEGTSCHLRFEPAGGTVVALTANAATGPALWEDLLAELRSVGPAVGGRGLSAPPDPALRTSGPPECVGRYVNGEMELTVVADGAGGLRLTTGEAERFELTCFEGLRFTMRETSGGRTTYTGRFLRDPETGGIDLIQVTGRLARRARDENDAPGGEG</sequence>
<dbReference type="InterPro" id="IPR001466">
    <property type="entry name" value="Beta-lactam-related"/>
</dbReference>
<dbReference type="RefSeq" id="WP_343977592.1">
    <property type="nucleotide sequence ID" value="NZ_BAAAGK010000155.1"/>
</dbReference>
<protein>
    <submittedName>
        <fullName evidence="2">Serine hydrolase domain-containing protein</fullName>
        <ecNumber evidence="2">3.-.-.-</ecNumber>
    </submittedName>
</protein>
<dbReference type="InterPro" id="IPR050491">
    <property type="entry name" value="AmpC-like"/>
</dbReference>
<keyword evidence="3" id="KW-1185">Reference proteome</keyword>
<accession>A0ABW2SUQ2</accession>
<dbReference type="EMBL" id="JBHTEE010000001">
    <property type="protein sequence ID" value="MFC7599191.1"/>
    <property type="molecule type" value="Genomic_DNA"/>
</dbReference>
<dbReference type="Proteomes" id="UP001596514">
    <property type="component" value="Unassembled WGS sequence"/>
</dbReference>
<dbReference type="SUPFAM" id="SSF56601">
    <property type="entry name" value="beta-lactamase/transpeptidase-like"/>
    <property type="match status" value="1"/>
</dbReference>
<dbReference type="PANTHER" id="PTHR46825">
    <property type="entry name" value="D-ALANYL-D-ALANINE-CARBOXYPEPTIDASE/ENDOPEPTIDASE AMPH"/>
    <property type="match status" value="1"/>
</dbReference>
<organism evidence="2 3">
    <name type="scientific">Streptosporangium amethystogenes subsp. fukuiense</name>
    <dbReference type="NCBI Taxonomy" id="698418"/>
    <lineage>
        <taxon>Bacteria</taxon>
        <taxon>Bacillati</taxon>
        <taxon>Actinomycetota</taxon>
        <taxon>Actinomycetes</taxon>
        <taxon>Streptosporangiales</taxon>
        <taxon>Streptosporangiaceae</taxon>
        <taxon>Streptosporangium</taxon>
    </lineage>
</organism>
<dbReference type="GO" id="GO:0016787">
    <property type="term" value="F:hydrolase activity"/>
    <property type="evidence" value="ECO:0007669"/>
    <property type="project" value="UniProtKB-KW"/>
</dbReference>
<evidence type="ECO:0000313" key="3">
    <source>
        <dbReference type="Proteomes" id="UP001596514"/>
    </source>
</evidence>
<evidence type="ECO:0000259" key="1">
    <source>
        <dbReference type="Pfam" id="PF00144"/>
    </source>
</evidence>
<dbReference type="EC" id="3.-.-.-" evidence="2"/>
<name>A0ABW2SUQ2_9ACTN</name>
<gene>
    <name evidence="2" type="ORF">ACFQVD_03590</name>
</gene>
<dbReference type="Pfam" id="PF00144">
    <property type="entry name" value="Beta-lactamase"/>
    <property type="match status" value="1"/>
</dbReference>
<dbReference type="InterPro" id="IPR012338">
    <property type="entry name" value="Beta-lactam/transpept-like"/>
</dbReference>
<dbReference type="Gene3D" id="3.40.710.10">
    <property type="entry name" value="DD-peptidase/beta-lactamase superfamily"/>
    <property type="match status" value="1"/>
</dbReference>
<keyword evidence="2" id="KW-0378">Hydrolase</keyword>
<reference evidence="3" key="1">
    <citation type="journal article" date="2019" name="Int. J. Syst. Evol. Microbiol.">
        <title>The Global Catalogue of Microorganisms (GCM) 10K type strain sequencing project: providing services to taxonomists for standard genome sequencing and annotation.</title>
        <authorList>
            <consortium name="The Broad Institute Genomics Platform"/>
            <consortium name="The Broad Institute Genome Sequencing Center for Infectious Disease"/>
            <person name="Wu L."/>
            <person name="Ma J."/>
        </authorList>
    </citation>
    <scope>NUCLEOTIDE SEQUENCE [LARGE SCALE GENOMIC DNA]</scope>
    <source>
        <strain evidence="3">JCM 10083</strain>
    </source>
</reference>
<evidence type="ECO:0000313" key="2">
    <source>
        <dbReference type="EMBL" id="MFC7599191.1"/>
    </source>
</evidence>
<proteinExistence type="predicted"/>
<feature type="domain" description="Beta-lactamase-related" evidence="1">
    <location>
        <begin position="10"/>
        <end position="329"/>
    </location>
</feature>
<comment type="caution">
    <text evidence="2">The sequence shown here is derived from an EMBL/GenBank/DDBJ whole genome shotgun (WGS) entry which is preliminary data.</text>
</comment>
<dbReference type="PANTHER" id="PTHR46825:SF8">
    <property type="entry name" value="BETA-LACTAMASE-RELATED"/>
    <property type="match status" value="1"/>
</dbReference>